<dbReference type="Proteomes" id="UP000001227">
    <property type="component" value="Chromosome"/>
</dbReference>
<name>B3ERP3_AMOA5</name>
<gene>
    <name evidence="3" type="ordered locus">Aasi_0487</name>
</gene>
<organism evidence="3 4">
    <name type="scientific">Amoebophilus asiaticus (strain 5a2)</name>
    <dbReference type="NCBI Taxonomy" id="452471"/>
    <lineage>
        <taxon>Bacteria</taxon>
        <taxon>Pseudomonadati</taxon>
        <taxon>Bacteroidota</taxon>
        <taxon>Cytophagia</taxon>
        <taxon>Cytophagales</taxon>
        <taxon>Amoebophilaceae</taxon>
        <taxon>Candidatus Amoebophilus</taxon>
    </lineage>
</organism>
<dbReference type="HOGENOM" id="CLU_064240_0_0_10"/>
<proteinExistence type="predicted"/>
<evidence type="ECO:0000313" key="3">
    <source>
        <dbReference type="EMBL" id="ACE05895.1"/>
    </source>
</evidence>
<evidence type="ECO:0000256" key="1">
    <source>
        <dbReference type="SAM" id="MobiDB-lite"/>
    </source>
</evidence>
<dbReference type="PROSITE" id="PS51257">
    <property type="entry name" value="PROKAR_LIPOPROTEIN"/>
    <property type="match status" value="1"/>
</dbReference>
<dbReference type="KEGG" id="aas:Aasi_0487"/>
<feature type="signal peptide" evidence="2">
    <location>
        <begin position="1"/>
        <end position="24"/>
    </location>
</feature>
<accession>B3ERP3</accession>
<reference evidence="3 4" key="1">
    <citation type="journal article" date="2010" name="J. Bacteriol.">
        <title>The genome of the amoeba symbiont 'Candidatus Amoebophilus asiaticus' reveals common mechanisms for host cell interaction among amoeba-associated bacteria.</title>
        <authorList>
            <person name="Schmitz-Esser S."/>
            <person name="Tischler P."/>
            <person name="Arnold R."/>
            <person name="Montanaro J."/>
            <person name="Wagner M."/>
            <person name="Rattei T."/>
            <person name="Horn M."/>
        </authorList>
    </citation>
    <scope>NUCLEOTIDE SEQUENCE [LARGE SCALE GENOMIC DNA]</scope>
    <source>
        <strain evidence="3 4">5a2</strain>
    </source>
</reference>
<dbReference type="EMBL" id="CP001102">
    <property type="protein sequence ID" value="ACE05895.1"/>
    <property type="molecule type" value="Genomic_DNA"/>
</dbReference>
<evidence type="ECO:0000256" key="2">
    <source>
        <dbReference type="SAM" id="SignalP"/>
    </source>
</evidence>
<dbReference type="RefSeq" id="WP_012472660.1">
    <property type="nucleotide sequence ID" value="NC_010830.1"/>
</dbReference>
<sequence>MKKRYFLPLPIMVCFLLLSLFLQSCGGPTNLPIQVEEEPADTIELEEGQEQGRRKGARIEIGEGQEQAIGWLHELEGLDKEKEKEEPMKHLVDKDLADRNLMEDFSNPTEQGLKRPVVLRVSSNSDTEGRQRKKRRSEEIRENPFERCPEEITFMILELAARSNYLSDGNTGSLRLVCRDWQGIMEQKQMKKSIASIKHEYIYQKFLKGVLVYRPDGESDEGRIDLPIASLVNPLEGTFDLSQCGDTGEYLSISTGYRKGKKVENTNKLEIWLTPRFLVEKEINGSAQHFKKIFPSKWPEKASIGILWTLGKWDKMRRYDYLTDHKMEELGNDNLYEKHGYTPGDEPHQYMCKEIYATRKFHVHFVN</sequence>
<dbReference type="eggNOG" id="COG5238">
    <property type="taxonomic scope" value="Bacteria"/>
</dbReference>
<keyword evidence="4" id="KW-1185">Reference proteome</keyword>
<dbReference type="OrthoDB" id="8483828at2"/>
<keyword evidence="2" id="KW-0732">Signal</keyword>
<dbReference type="AlphaFoldDB" id="B3ERP3"/>
<evidence type="ECO:0000313" key="4">
    <source>
        <dbReference type="Proteomes" id="UP000001227"/>
    </source>
</evidence>
<evidence type="ECO:0008006" key="5">
    <source>
        <dbReference type="Google" id="ProtNLM"/>
    </source>
</evidence>
<feature type="region of interest" description="Disordered" evidence="1">
    <location>
        <begin position="105"/>
        <end position="142"/>
    </location>
</feature>
<protein>
    <recommendedName>
        <fullName evidence="5">F-box domain-containing protein</fullName>
    </recommendedName>
</protein>
<dbReference type="STRING" id="452471.Aasi_0487"/>
<feature type="chain" id="PRO_5002786395" description="F-box domain-containing protein" evidence="2">
    <location>
        <begin position="25"/>
        <end position="367"/>
    </location>
</feature>